<organism evidence="1 2">
    <name type="scientific">Dryococelus australis</name>
    <dbReference type="NCBI Taxonomy" id="614101"/>
    <lineage>
        <taxon>Eukaryota</taxon>
        <taxon>Metazoa</taxon>
        <taxon>Ecdysozoa</taxon>
        <taxon>Arthropoda</taxon>
        <taxon>Hexapoda</taxon>
        <taxon>Insecta</taxon>
        <taxon>Pterygota</taxon>
        <taxon>Neoptera</taxon>
        <taxon>Polyneoptera</taxon>
        <taxon>Phasmatodea</taxon>
        <taxon>Verophasmatodea</taxon>
        <taxon>Anareolatae</taxon>
        <taxon>Phasmatidae</taxon>
        <taxon>Eurycanthinae</taxon>
        <taxon>Dryococelus</taxon>
    </lineage>
</organism>
<name>A0ABQ9GSH3_9NEOP</name>
<comment type="caution">
    <text evidence="1">The sequence shown here is derived from an EMBL/GenBank/DDBJ whole genome shotgun (WGS) entry which is preliminary data.</text>
</comment>
<protein>
    <submittedName>
        <fullName evidence="1">Uncharacterized protein</fullName>
    </submittedName>
</protein>
<dbReference type="InterPro" id="IPR036397">
    <property type="entry name" value="RNaseH_sf"/>
</dbReference>
<evidence type="ECO:0000313" key="1">
    <source>
        <dbReference type="EMBL" id="KAJ8874963.1"/>
    </source>
</evidence>
<dbReference type="SUPFAM" id="SSF53098">
    <property type="entry name" value="Ribonuclease H-like"/>
    <property type="match status" value="1"/>
</dbReference>
<reference evidence="1 2" key="1">
    <citation type="submission" date="2023-02" db="EMBL/GenBank/DDBJ databases">
        <title>LHISI_Scaffold_Assembly.</title>
        <authorList>
            <person name="Stuart O.P."/>
            <person name="Cleave R."/>
            <person name="Magrath M.J.L."/>
            <person name="Mikheyev A.S."/>
        </authorList>
    </citation>
    <scope>NUCLEOTIDE SEQUENCE [LARGE SCALE GENOMIC DNA]</scope>
    <source>
        <strain evidence="1">Daus_M_001</strain>
        <tissue evidence="1">Leg muscle</tissue>
    </source>
</reference>
<dbReference type="Proteomes" id="UP001159363">
    <property type="component" value="Chromosome 8"/>
</dbReference>
<sequence>MYFHWVIKHYMSSPYYSRGNQVEKFNKHLNVCLTIFYRPDHLRDRDLDFINVGFNSAVHNSIGCSPSLLFLGRSLTHPLPEHLEFASCTFLFKQHWPRLFAGSALLSSRSWPNWSTIVGQLNYVLVTRHSVESLHLVIDQTTSLTKFLHRGQMRVFTTPDIYLATARMNASLATSVVLYTSPIHSYTNGLVYTEQSTLLELIEQTKKMCQAPAAIEFQPHRFMHPIFVMKARWALPSGIAILSLNFSSQPVASRLGPALQLIPWPPLPRGSIADDTHPAIYRVVIALPKLHGCRQLGPRFYLTSAISEMSCVPSAREKYTATWVQTICAPKL</sequence>
<accession>A0ABQ9GSH3</accession>
<dbReference type="Gene3D" id="3.30.420.10">
    <property type="entry name" value="Ribonuclease H-like superfamily/Ribonuclease H"/>
    <property type="match status" value="1"/>
</dbReference>
<dbReference type="EMBL" id="JARBHB010000009">
    <property type="protein sequence ID" value="KAJ8874963.1"/>
    <property type="molecule type" value="Genomic_DNA"/>
</dbReference>
<dbReference type="InterPro" id="IPR012337">
    <property type="entry name" value="RNaseH-like_sf"/>
</dbReference>
<keyword evidence="2" id="KW-1185">Reference proteome</keyword>
<proteinExistence type="predicted"/>
<evidence type="ECO:0000313" key="2">
    <source>
        <dbReference type="Proteomes" id="UP001159363"/>
    </source>
</evidence>
<gene>
    <name evidence="1" type="ORF">PR048_022853</name>
</gene>